<proteinExistence type="predicted"/>
<reference evidence="1 2" key="1">
    <citation type="journal article" date="2022" name="bioRxiv">
        <title>The genome of the oomycete Peronosclerospora sorghi, a cosmopolitan pathogen of maize and sorghum, is inflated with dispersed pseudogenes.</title>
        <authorList>
            <person name="Fletcher K."/>
            <person name="Martin F."/>
            <person name="Isakeit T."/>
            <person name="Cavanaugh K."/>
            <person name="Magill C."/>
            <person name="Michelmore R."/>
        </authorList>
    </citation>
    <scope>NUCLEOTIDE SEQUENCE [LARGE SCALE GENOMIC DNA]</scope>
    <source>
        <strain evidence="1">P6</strain>
    </source>
</reference>
<protein>
    <submittedName>
        <fullName evidence="1">Uncharacterized protein</fullName>
    </submittedName>
</protein>
<sequence>MGIDIHDSVAGLMQLSSAAVAANASDLGTNIRCSSNATNSSESKNSSFASQDPDASLPLGWQRISHGSGLPCYVHSRLGIVCWSRPYSLGVSNIEAMSQPDLHRLVKQHVPPLSIFAPTSDIVAPRWKRTSATDPSATMTVNSRELRSARSKKRKRNAITKEHKGSSKQQPMTLEDFKTLSIGDPRVLQACMELSIKTPAQVLQEYQNRNRGISINYNTVSVQGDGMKLFKTIRYEEIAGSHLVAYTHEPFLQGVASTKKIAKQLGSQQLLAVLHERIAQSYFEVANMYNNSLQGQPVIAESSVYGPANSLRNGAKSGRGNKDPRHHQVGCASNLMRRARRSPPNNEHNVGRTYRNYDTNRRGIAPPLYWGSYHHQPIQYAPQQEALWNGGGGHQGDVGLDNTYPEREVVFSSNAYSEPTGDYSGGQFFNNA</sequence>
<dbReference type="EMBL" id="CM047580">
    <property type="protein sequence ID" value="KAI9920795.1"/>
    <property type="molecule type" value="Genomic_DNA"/>
</dbReference>
<evidence type="ECO:0000313" key="1">
    <source>
        <dbReference type="EMBL" id="KAI9920795.1"/>
    </source>
</evidence>
<keyword evidence="2" id="KW-1185">Reference proteome</keyword>
<name>A0ACC0WRW9_9STRA</name>
<dbReference type="Proteomes" id="UP001163321">
    <property type="component" value="Chromosome 1"/>
</dbReference>
<accession>A0ACC0WRW9</accession>
<comment type="caution">
    <text evidence="1">The sequence shown here is derived from an EMBL/GenBank/DDBJ whole genome shotgun (WGS) entry which is preliminary data.</text>
</comment>
<evidence type="ECO:0000313" key="2">
    <source>
        <dbReference type="Proteomes" id="UP001163321"/>
    </source>
</evidence>
<organism evidence="1 2">
    <name type="scientific">Peronosclerospora sorghi</name>
    <dbReference type="NCBI Taxonomy" id="230839"/>
    <lineage>
        <taxon>Eukaryota</taxon>
        <taxon>Sar</taxon>
        <taxon>Stramenopiles</taxon>
        <taxon>Oomycota</taxon>
        <taxon>Peronosporomycetes</taxon>
        <taxon>Peronosporales</taxon>
        <taxon>Peronosporaceae</taxon>
        <taxon>Peronosclerospora</taxon>
    </lineage>
</organism>
<gene>
    <name evidence="1" type="ORF">PsorP6_000236</name>
</gene>